<protein>
    <submittedName>
        <fullName evidence="2">Uncharacterized protein</fullName>
    </submittedName>
</protein>
<name>A0A915JXT4_ROMCU</name>
<keyword evidence="1" id="KW-1185">Reference proteome</keyword>
<sequence>MGKVGVKGECATDGRCCKKEGDNSVGVPDTFIGGSGLAMEFSVADVAVVGVGITSTGMGKTMVELCSAAILFKSCPEPGQP</sequence>
<reference evidence="2" key="1">
    <citation type="submission" date="2022-11" db="UniProtKB">
        <authorList>
            <consortium name="WormBaseParasite"/>
        </authorList>
    </citation>
    <scope>IDENTIFICATION</scope>
</reference>
<evidence type="ECO:0000313" key="1">
    <source>
        <dbReference type="Proteomes" id="UP000887565"/>
    </source>
</evidence>
<dbReference type="WBParaSite" id="nRc.2.0.1.t31261-RA">
    <property type="protein sequence ID" value="nRc.2.0.1.t31261-RA"/>
    <property type="gene ID" value="nRc.2.0.1.g31261"/>
</dbReference>
<evidence type="ECO:0000313" key="2">
    <source>
        <dbReference type="WBParaSite" id="nRc.2.0.1.t31261-RA"/>
    </source>
</evidence>
<organism evidence="1 2">
    <name type="scientific">Romanomermis culicivorax</name>
    <name type="common">Nematode worm</name>
    <dbReference type="NCBI Taxonomy" id="13658"/>
    <lineage>
        <taxon>Eukaryota</taxon>
        <taxon>Metazoa</taxon>
        <taxon>Ecdysozoa</taxon>
        <taxon>Nematoda</taxon>
        <taxon>Enoplea</taxon>
        <taxon>Dorylaimia</taxon>
        <taxon>Mermithida</taxon>
        <taxon>Mermithoidea</taxon>
        <taxon>Mermithidae</taxon>
        <taxon>Romanomermis</taxon>
    </lineage>
</organism>
<accession>A0A915JXT4</accession>
<dbReference type="AlphaFoldDB" id="A0A915JXT4"/>
<proteinExistence type="predicted"/>
<dbReference type="Proteomes" id="UP000887565">
    <property type="component" value="Unplaced"/>
</dbReference>